<name>A0ABZ2RQ11_9BACT</name>
<keyword evidence="3" id="KW-1185">Reference proteome</keyword>
<evidence type="ECO:0000256" key="1">
    <source>
        <dbReference type="SAM" id="Phobius"/>
    </source>
</evidence>
<feature type="transmembrane region" description="Helical" evidence="1">
    <location>
        <begin position="79"/>
        <end position="103"/>
    </location>
</feature>
<reference evidence="2" key="1">
    <citation type="submission" date="2024-03" db="EMBL/GenBank/DDBJ databases">
        <title>Complete genome sequence of Mycoplasma felifaucium Z921 isolated from the trachea of a cheetah.</title>
        <authorList>
            <person name="Spergser J."/>
        </authorList>
    </citation>
    <scope>NUCLEOTIDE SEQUENCE [LARGE SCALE GENOMIC DNA]</scope>
    <source>
        <strain evidence="2">Z921</strain>
    </source>
</reference>
<keyword evidence="1" id="KW-1133">Transmembrane helix</keyword>
<gene>
    <name evidence="2" type="ORF">WG617_00215</name>
</gene>
<keyword evidence="1" id="KW-0812">Transmembrane</keyword>
<evidence type="ECO:0000313" key="3">
    <source>
        <dbReference type="Proteomes" id="UP001477443"/>
    </source>
</evidence>
<accession>A0ABZ2RQ11</accession>
<proteinExistence type="predicted"/>
<sequence length="109" mass="12512">MNNLKIRKLAIVNIVLFSIYVIFQTLSILTYRYAKTQMLLNNYGPFYFYGCAFFIALGCLTAFFIIQIIICTKWNFKHYLITLFICGCVVLPIGFVACCLVVAKKAINE</sequence>
<keyword evidence="1" id="KW-0472">Membrane</keyword>
<dbReference type="RefSeq" id="WP_338822669.1">
    <property type="nucleotide sequence ID" value="NZ_CP148067.1"/>
</dbReference>
<organism evidence="2 3">
    <name type="scientific">Mycoplasmopsis felifaucium</name>
    <dbReference type="NCBI Taxonomy" id="35768"/>
    <lineage>
        <taxon>Bacteria</taxon>
        <taxon>Bacillati</taxon>
        <taxon>Mycoplasmatota</taxon>
        <taxon>Mycoplasmoidales</taxon>
        <taxon>Metamycoplasmataceae</taxon>
        <taxon>Mycoplasmopsis</taxon>
    </lineage>
</organism>
<feature type="transmembrane region" description="Helical" evidence="1">
    <location>
        <begin position="12"/>
        <end position="34"/>
    </location>
</feature>
<dbReference type="Proteomes" id="UP001477443">
    <property type="component" value="Chromosome"/>
</dbReference>
<dbReference type="EMBL" id="CP148067">
    <property type="protein sequence ID" value="WXL29072.1"/>
    <property type="molecule type" value="Genomic_DNA"/>
</dbReference>
<protein>
    <submittedName>
        <fullName evidence="2">Uncharacterized protein</fullName>
    </submittedName>
</protein>
<feature type="transmembrane region" description="Helical" evidence="1">
    <location>
        <begin position="46"/>
        <end position="72"/>
    </location>
</feature>
<evidence type="ECO:0000313" key="2">
    <source>
        <dbReference type="EMBL" id="WXL29072.1"/>
    </source>
</evidence>